<dbReference type="Proteomes" id="UP000324800">
    <property type="component" value="Unassembled WGS sequence"/>
</dbReference>
<feature type="compositionally biased region" description="Basic and acidic residues" evidence="1">
    <location>
        <begin position="72"/>
        <end position="99"/>
    </location>
</feature>
<gene>
    <name evidence="2" type="ORF">EZS28_045682</name>
</gene>
<reference evidence="2 3" key="1">
    <citation type="submission" date="2019-03" db="EMBL/GenBank/DDBJ databases">
        <title>Single cell metagenomics reveals metabolic interactions within the superorganism composed of flagellate Streblomastix strix and complex community of Bacteroidetes bacteria on its surface.</title>
        <authorList>
            <person name="Treitli S.C."/>
            <person name="Kolisko M."/>
            <person name="Husnik F."/>
            <person name="Keeling P."/>
            <person name="Hampl V."/>
        </authorList>
    </citation>
    <scope>NUCLEOTIDE SEQUENCE [LARGE SCALE GENOMIC DNA]</scope>
    <source>
        <strain evidence="2">ST1C</strain>
    </source>
</reference>
<dbReference type="AlphaFoldDB" id="A0A5J4TN00"/>
<feature type="region of interest" description="Disordered" evidence="1">
    <location>
        <begin position="71"/>
        <end position="134"/>
    </location>
</feature>
<feature type="region of interest" description="Disordered" evidence="1">
    <location>
        <begin position="20"/>
        <end position="40"/>
    </location>
</feature>
<comment type="caution">
    <text evidence="2">The sequence shown here is derived from an EMBL/GenBank/DDBJ whole genome shotgun (WGS) entry which is preliminary data.</text>
</comment>
<organism evidence="2 3">
    <name type="scientific">Streblomastix strix</name>
    <dbReference type="NCBI Taxonomy" id="222440"/>
    <lineage>
        <taxon>Eukaryota</taxon>
        <taxon>Metamonada</taxon>
        <taxon>Preaxostyla</taxon>
        <taxon>Oxymonadida</taxon>
        <taxon>Streblomastigidae</taxon>
        <taxon>Streblomastix</taxon>
    </lineage>
</organism>
<protein>
    <submittedName>
        <fullName evidence="2">Uncharacterized protein</fullName>
    </submittedName>
</protein>
<evidence type="ECO:0000313" key="2">
    <source>
        <dbReference type="EMBL" id="KAA6358791.1"/>
    </source>
</evidence>
<sequence length="163" mass="19626">MQQLENNLQFIKIHREQIQLTPENEREKLREKKRQQDLDMIREHEKHMEELIQKYEIKSVSSLDQLNFKAKRNIDDNKNIEEDDRVNKTEDRTDQDINKDNQVIEQNESKDYEDQEADEEEQSKEEELDDVVDITNDVNIDEDEADADEIYQEEQDFVGEQSP</sequence>
<evidence type="ECO:0000256" key="1">
    <source>
        <dbReference type="SAM" id="MobiDB-lite"/>
    </source>
</evidence>
<name>A0A5J4TN00_9EUKA</name>
<dbReference type="EMBL" id="SNRW01029357">
    <property type="protein sequence ID" value="KAA6358791.1"/>
    <property type="molecule type" value="Genomic_DNA"/>
</dbReference>
<proteinExistence type="predicted"/>
<evidence type="ECO:0000313" key="3">
    <source>
        <dbReference type="Proteomes" id="UP000324800"/>
    </source>
</evidence>
<accession>A0A5J4TN00</accession>
<feature type="compositionally biased region" description="Acidic residues" evidence="1">
    <location>
        <begin position="113"/>
        <end position="132"/>
    </location>
</feature>